<reference evidence="9 10" key="1">
    <citation type="submission" date="2024-11" db="EMBL/GenBank/DDBJ databases">
        <title>A near-complete genome assembly of Cinchona calisaya.</title>
        <authorList>
            <person name="Lian D.C."/>
            <person name="Zhao X.W."/>
            <person name="Wei L."/>
        </authorList>
    </citation>
    <scope>NUCLEOTIDE SEQUENCE [LARGE SCALE GENOMIC DNA]</scope>
    <source>
        <tissue evidence="9">Nenye</tissue>
    </source>
</reference>
<comment type="function">
    <text evidence="7">Cell signaling peptide that may regulate plant stress, growth, and development. Mediates a rapid alkalinization of extracellular space by mediating a transient increase in the cytoplasmic Ca(2+) concentration leading to a calcium-dependent signaling events through a cell surface receptor and a concomitant activation of some intracellular mitogen-activated protein kinases.</text>
</comment>
<dbReference type="Proteomes" id="UP001630127">
    <property type="component" value="Unassembled WGS sequence"/>
</dbReference>
<accession>A0ABD3A480</accession>
<comment type="caution">
    <text evidence="9">The sequence shown here is derived from an EMBL/GenBank/DDBJ whole genome shotgun (WGS) entry which is preliminary data.</text>
</comment>
<dbReference type="PANTHER" id="PTHR34270">
    <property type="entry name" value="PROTEIN RALF-LIKE 15-RELATED"/>
    <property type="match status" value="1"/>
</dbReference>
<evidence type="ECO:0000313" key="10">
    <source>
        <dbReference type="Proteomes" id="UP001630127"/>
    </source>
</evidence>
<organism evidence="9 10">
    <name type="scientific">Cinchona calisaya</name>
    <dbReference type="NCBI Taxonomy" id="153742"/>
    <lineage>
        <taxon>Eukaryota</taxon>
        <taxon>Viridiplantae</taxon>
        <taxon>Streptophyta</taxon>
        <taxon>Embryophyta</taxon>
        <taxon>Tracheophyta</taxon>
        <taxon>Spermatophyta</taxon>
        <taxon>Magnoliopsida</taxon>
        <taxon>eudicotyledons</taxon>
        <taxon>Gunneridae</taxon>
        <taxon>Pentapetalae</taxon>
        <taxon>asterids</taxon>
        <taxon>lamiids</taxon>
        <taxon>Gentianales</taxon>
        <taxon>Rubiaceae</taxon>
        <taxon>Cinchonoideae</taxon>
        <taxon>Cinchoneae</taxon>
        <taxon>Cinchona</taxon>
    </lineage>
</organism>
<evidence type="ECO:0000256" key="2">
    <source>
        <dbReference type="ARBA" id="ARBA00009178"/>
    </source>
</evidence>
<sequence>MATSTRMAVVFLIAVLLCSTICEAFPNDIGNGAMGRNNPSCSRSHNETANCRPGGDAGPVNSYNRGCNADSRCRCCRRMLLEDQLQLNHDHDAAQIFPGLGAYFKKIFHHACLNKKPLSFCYCVSESTQSDSNDSYRFLDSLDRIAVNHPSLIKPPPNMMSLEAIGNGAMGRNGVSCSRLGNNQADCAPGGSTGPVNSYNRGCNAATHCRCCRRMLFEDQLQLNDVASRGFEGLKAYLTEKFHI</sequence>
<keyword evidence="4" id="KW-0372">Hormone</keyword>
<dbReference type="InterPro" id="IPR008801">
    <property type="entry name" value="RALF"/>
</dbReference>
<evidence type="ECO:0000256" key="7">
    <source>
        <dbReference type="ARBA" id="ARBA00037228"/>
    </source>
</evidence>
<dbReference type="GO" id="GO:0005179">
    <property type="term" value="F:hormone activity"/>
    <property type="evidence" value="ECO:0007669"/>
    <property type="project" value="UniProtKB-KW"/>
</dbReference>
<evidence type="ECO:0000256" key="4">
    <source>
        <dbReference type="ARBA" id="ARBA00022702"/>
    </source>
</evidence>
<evidence type="ECO:0000256" key="6">
    <source>
        <dbReference type="ARBA" id="ARBA00023157"/>
    </source>
</evidence>
<gene>
    <name evidence="9" type="ORF">ACH5RR_011200</name>
</gene>
<dbReference type="PANTHER" id="PTHR34270:SF3">
    <property type="entry name" value="PROTEIN RALF-LIKE 16-RELATED"/>
    <property type="match status" value="1"/>
</dbReference>
<evidence type="ECO:0000256" key="5">
    <source>
        <dbReference type="ARBA" id="ARBA00022729"/>
    </source>
</evidence>
<evidence type="ECO:0000313" key="9">
    <source>
        <dbReference type="EMBL" id="KAL3526544.1"/>
    </source>
</evidence>
<proteinExistence type="inferred from homology"/>
<dbReference type="Pfam" id="PF05498">
    <property type="entry name" value="RALF"/>
    <property type="match status" value="2"/>
</dbReference>
<feature type="signal peptide" evidence="8">
    <location>
        <begin position="1"/>
        <end position="24"/>
    </location>
</feature>
<comment type="subcellular location">
    <subcellularLocation>
        <location evidence="1">Secreted</location>
    </subcellularLocation>
</comment>
<keyword evidence="6" id="KW-1015">Disulfide bond</keyword>
<feature type="chain" id="PRO_5044748682" evidence="8">
    <location>
        <begin position="25"/>
        <end position="244"/>
    </location>
</feature>
<evidence type="ECO:0000256" key="1">
    <source>
        <dbReference type="ARBA" id="ARBA00004613"/>
    </source>
</evidence>
<evidence type="ECO:0000256" key="3">
    <source>
        <dbReference type="ARBA" id="ARBA00022525"/>
    </source>
</evidence>
<dbReference type="AlphaFoldDB" id="A0ABD3A480"/>
<comment type="similarity">
    <text evidence="2">Belongs to the plant rapid alkalinization factor (RALF) family.</text>
</comment>
<dbReference type="EMBL" id="JBJUIK010000005">
    <property type="protein sequence ID" value="KAL3526544.1"/>
    <property type="molecule type" value="Genomic_DNA"/>
</dbReference>
<keyword evidence="5 8" id="KW-0732">Signal</keyword>
<dbReference type="GO" id="GO:0005576">
    <property type="term" value="C:extracellular region"/>
    <property type="evidence" value="ECO:0007669"/>
    <property type="project" value="UniProtKB-SubCell"/>
</dbReference>
<keyword evidence="3" id="KW-0964">Secreted</keyword>
<name>A0ABD3A480_9GENT</name>
<evidence type="ECO:0000256" key="8">
    <source>
        <dbReference type="SAM" id="SignalP"/>
    </source>
</evidence>
<keyword evidence="10" id="KW-1185">Reference proteome</keyword>
<protein>
    <submittedName>
        <fullName evidence="9">Uncharacterized protein</fullName>
    </submittedName>
</protein>